<keyword evidence="1" id="KW-1133">Transmembrane helix</keyword>
<accession>A0A453AEP2</accession>
<dbReference type="AlphaFoldDB" id="A0A453AEP2"/>
<dbReference type="Proteomes" id="UP000015105">
    <property type="component" value="Chromosome 2D"/>
</dbReference>
<proteinExistence type="predicted"/>
<sequence>RWLMGAMAALVPATWELWASGADGSWEPWARWSPPRGSYGRRVPVACGSYGRAGRRHVGAMGVGCRWLVGAMGALVAAGWMLWAPGTAAIWKLRVGAVGAGCWDCGSWANPQMEMAALGDVREASSASR</sequence>
<evidence type="ECO:0000256" key="1">
    <source>
        <dbReference type="SAM" id="Phobius"/>
    </source>
</evidence>
<reference evidence="4" key="1">
    <citation type="journal article" date="2014" name="Science">
        <title>Ancient hybridizations among the ancestral genomes of bread wheat.</title>
        <authorList>
            <consortium name="International Wheat Genome Sequencing Consortium,"/>
            <person name="Marcussen T."/>
            <person name="Sandve S.R."/>
            <person name="Heier L."/>
            <person name="Spannagl M."/>
            <person name="Pfeifer M."/>
            <person name="Jakobsen K.S."/>
            <person name="Wulff B.B."/>
            <person name="Steuernagel B."/>
            <person name="Mayer K.F."/>
            <person name="Olsen O.A."/>
        </authorList>
    </citation>
    <scope>NUCLEOTIDE SEQUENCE [LARGE SCALE GENOMIC DNA]</scope>
    <source>
        <strain evidence="4">cv. AL8/78</strain>
    </source>
</reference>
<evidence type="ECO:0000313" key="4">
    <source>
        <dbReference type="Proteomes" id="UP000015105"/>
    </source>
</evidence>
<reference evidence="3" key="4">
    <citation type="submission" date="2019-03" db="UniProtKB">
        <authorList>
            <consortium name="EnsemblPlants"/>
        </authorList>
    </citation>
    <scope>IDENTIFICATION</scope>
</reference>
<reference evidence="4" key="2">
    <citation type="journal article" date="2017" name="Nat. Plants">
        <title>The Aegilops tauschii genome reveals multiple impacts of transposons.</title>
        <authorList>
            <person name="Zhao G."/>
            <person name="Zou C."/>
            <person name="Li K."/>
            <person name="Wang K."/>
            <person name="Li T."/>
            <person name="Gao L."/>
            <person name="Zhang X."/>
            <person name="Wang H."/>
            <person name="Yang Z."/>
            <person name="Liu X."/>
            <person name="Jiang W."/>
            <person name="Mao L."/>
            <person name="Kong X."/>
            <person name="Jiao Y."/>
            <person name="Jia J."/>
        </authorList>
    </citation>
    <scope>NUCLEOTIDE SEQUENCE [LARGE SCALE GENOMIC DNA]</scope>
    <source>
        <strain evidence="4">cv. AL8/78</strain>
    </source>
</reference>
<feature type="transmembrane region" description="Helical" evidence="1">
    <location>
        <begin position="67"/>
        <end position="84"/>
    </location>
</feature>
<name>A0A453AEP2_AEGTS</name>
<dbReference type="EnsemblPlants" id="AET2Gv20106100.4">
    <property type="protein sequence ID" value="AET2Gv20106100.4"/>
    <property type="gene ID" value="AET2Gv20106100"/>
</dbReference>
<reference evidence="3" key="5">
    <citation type="journal article" date="2021" name="G3 (Bethesda)">
        <title>Aegilops tauschii genome assembly Aet v5.0 features greater sequence contiguity and improved annotation.</title>
        <authorList>
            <person name="Wang L."/>
            <person name="Zhu T."/>
            <person name="Rodriguez J.C."/>
            <person name="Deal K.R."/>
            <person name="Dubcovsky J."/>
            <person name="McGuire P.E."/>
            <person name="Lux T."/>
            <person name="Spannagl M."/>
            <person name="Mayer K.F.X."/>
            <person name="Baldrich P."/>
            <person name="Meyers B.C."/>
            <person name="Huo N."/>
            <person name="Gu Y.Q."/>
            <person name="Zhou H."/>
            <person name="Devos K.M."/>
            <person name="Bennetzen J.L."/>
            <person name="Unver T."/>
            <person name="Budak H."/>
            <person name="Gulick P.J."/>
            <person name="Galiba G."/>
            <person name="Kalapos B."/>
            <person name="Nelson D.R."/>
            <person name="Li P."/>
            <person name="You F.M."/>
            <person name="Luo M.C."/>
            <person name="Dvorak J."/>
        </authorList>
    </citation>
    <scope>NUCLEOTIDE SEQUENCE [LARGE SCALE GENOMIC DNA]</scope>
    <source>
        <strain evidence="3">cv. AL8/78</strain>
    </source>
</reference>
<keyword evidence="2" id="KW-0732">Signal</keyword>
<feature type="chain" id="PRO_5019407431" evidence="2">
    <location>
        <begin position="25"/>
        <end position="129"/>
    </location>
</feature>
<reference evidence="3" key="3">
    <citation type="journal article" date="2017" name="Nature">
        <title>Genome sequence of the progenitor of the wheat D genome Aegilops tauschii.</title>
        <authorList>
            <person name="Luo M.C."/>
            <person name="Gu Y.Q."/>
            <person name="Puiu D."/>
            <person name="Wang H."/>
            <person name="Twardziok S.O."/>
            <person name="Deal K.R."/>
            <person name="Huo N."/>
            <person name="Zhu T."/>
            <person name="Wang L."/>
            <person name="Wang Y."/>
            <person name="McGuire P.E."/>
            <person name="Liu S."/>
            <person name="Long H."/>
            <person name="Ramasamy R.K."/>
            <person name="Rodriguez J.C."/>
            <person name="Van S.L."/>
            <person name="Yuan L."/>
            <person name="Wang Z."/>
            <person name="Xia Z."/>
            <person name="Xiao L."/>
            <person name="Anderson O.D."/>
            <person name="Ouyang S."/>
            <person name="Liang Y."/>
            <person name="Zimin A.V."/>
            <person name="Pertea G."/>
            <person name="Qi P."/>
            <person name="Bennetzen J.L."/>
            <person name="Dai X."/>
            <person name="Dawson M.W."/>
            <person name="Muller H.G."/>
            <person name="Kugler K."/>
            <person name="Rivarola-Duarte L."/>
            <person name="Spannagl M."/>
            <person name="Mayer K.F.X."/>
            <person name="Lu F.H."/>
            <person name="Bevan M.W."/>
            <person name="Leroy P."/>
            <person name="Li P."/>
            <person name="You F.M."/>
            <person name="Sun Q."/>
            <person name="Liu Z."/>
            <person name="Lyons E."/>
            <person name="Wicker T."/>
            <person name="Salzberg S.L."/>
            <person name="Devos K.M."/>
            <person name="Dvorak J."/>
        </authorList>
    </citation>
    <scope>NUCLEOTIDE SEQUENCE [LARGE SCALE GENOMIC DNA]</scope>
    <source>
        <strain evidence="3">cv. AL8/78</strain>
    </source>
</reference>
<evidence type="ECO:0000256" key="2">
    <source>
        <dbReference type="SAM" id="SignalP"/>
    </source>
</evidence>
<dbReference type="Gramene" id="AET2Gv20106100.4">
    <property type="protein sequence ID" value="AET2Gv20106100.4"/>
    <property type="gene ID" value="AET2Gv20106100"/>
</dbReference>
<evidence type="ECO:0000313" key="3">
    <source>
        <dbReference type="EnsemblPlants" id="AET2Gv20106100.4"/>
    </source>
</evidence>
<feature type="signal peptide" evidence="2">
    <location>
        <begin position="1"/>
        <end position="24"/>
    </location>
</feature>
<keyword evidence="4" id="KW-1185">Reference proteome</keyword>
<organism evidence="3 4">
    <name type="scientific">Aegilops tauschii subsp. strangulata</name>
    <name type="common">Goatgrass</name>
    <dbReference type="NCBI Taxonomy" id="200361"/>
    <lineage>
        <taxon>Eukaryota</taxon>
        <taxon>Viridiplantae</taxon>
        <taxon>Streptophyta</taxon>
        <taxon>Embryophyta</taxon>
        <taxon>Tracheophyta</taxon>
        <taxon>Spermatophyta</taxon>
        <taxon>Magnoliopsida</taxon>
        <taxon>Liliopsida</taxon>
        <taxon>Poales</taxon>
        <taxon>Poaceae</taxon>
        <taxon>BOP clade</taxon>
        <taxon>Pooideae</taxon>
        <taxon>Triticodae</taxon>
        <taxon>Triticeae</taxon>
        <taxon>Triticinae</taxon>
        <taxon>Aegilops</taxon>
    </lineage>
</organism>
<keyword evidence="1" id="KW-0472">Membrane</keyword>
<keyword evidence="1" id="KW-0812">Transmembrane</keyword>
<protein>
    <submittedName>
        <fullName evidence="3">Uncharacterized protein</fullName>
    </submittedName>
</protein>